<dbReference type="InterPro" id="IPR018510">
    <property type="entry name" value="DAP_epimerase_AS"/>
</dbReference>
<keyword evidence="11" id="KW-1185">Reference proteome</keyword>
<evidence type="ECO:0000256" key="7">
    <source>
        <dbReference type="ARBA" id="ARBA00051712"/>
    </source>
</evidence>
<dbReference type="EMBL" id="MQWB01000001">
    <property type="protein sequence ID" value="OZC04126.1"/>
    <property type="molecule type" value="Genomic_DNA"/>
</dbReference>
<dbReference type="InParanoid" id="A0A259U2F8"/>
<comment type="pathway">
    <text evidence="1 8">Amino-acid biosynthesis; L-lysine biosynthesis via DAP pathway; DL-2,6-diaminopimelate from LL-2,6-diaminopimelate: step 1/1.</text>
</comment>
<dbReference type="RefSeq" id="WP_094550252.1">
    <property type="nucleotide sequence ID" value="NZ_MQWB01000001.1"/>
</dbReference>
<gene>
    <name evidence="8" type="primary">dapF</name>
    <name evidence="10" type="ORF">BSZ36_14730</name>
</gene>
<keyword evidence="5 8" id="KW-0457">Lysine biosynthesis</keyword>
<dbReference type="SUPFAM" id="SSF54506">
    <property type="entry name" value="Diaminopimelate epimerase-like"/>
    <property type="match status" value="2"/>
</dbReference>
<feature type="site" description="Could be important to modulate the pK values of the two catalytic cysteine residues" evidence="8">
    <location>
        <position position="230"/>
    </location>
</feature>
<comment type="catalytic activity">
    <reaction evidence="7 8">
        <text>(2S,6S)-2,6-diaminopimelate = meso-2,6-diaminopimelate</text>
        <dbReference type="Rhea" id="RHEA:15393"/>
        <dbReference type="ChEBI" id="CHEBI:57609"/>
        <dbReference type="ChEBI" id="CHEBI:57791"/>
        <dbReference type="EC" id="5.1.1.7"/>
    </reaction>
</comment>
<comment type="subunit">
    <text evidence="8">Homodimer.</text>
</comment>
<evidence type="ECO:0000256" key="1">
    <source>
        <dbReference type="ARBA" id="ARBA00005196"/>
    </source>
</evidence>
<evidence type="ECO:0000256" key="2">
    <source>
        <dbReference type="ARBA" id="ARBA00010219"/>
    </source>
</evidence>
<keyword evidence="4 8" id="KW-0028">Amino-acid biosynthesis</keyword>
<dbReference type="PANTHER" id="PTHR31689">
    <property type="entry name" value="DIAMINOPIMELATE EPIMERASE, CHLOROPLASTIC"/>
    <property type="match status" value="1"/>
</dbReference>
<feature type="binding site" evidence="8">
    <location>
        <begin position="241"/>
        <end position="242"/>
    </location>
    <ligand>
        <name>substrate</name>
    </ligand>
</feature>
<dbReference type="GO" id="GO:0008837">
    <property type="term" value="F:diaminopimelate epimerase activity"/>
    <property type="evidence" value="ECO:0007669"/>
    <property type="project" value="UniProtKB-UniRule"/>
</dbReference>
<evidence type="ECO:0000256" key="9">
    <source>
        <dbReference type="PROSITE-ProRule" id="PRU10125"/>
    </source>
</evidence>
<comment type="function">
    <text evidence="8">Catalyzes the stereoinversion of LL-2,6-diaminopimelate (L,L-DAP) to meso-diaminopimelate (meso-DAP), a precursor of L-lysine and an essential component of the bacterial peptidoglycan.</text>
</comment>
<dbReference type="HAMAP" id="MF_00197">
    <property type="entry name" value="DAP_epimerase"/>
    <property type="match status" value="1"/>
</dbReference>
<dbReference type="GO" id="GO:0005829">
    <property type="term" value="C:cytosol"/>
    <property type="evidence" value="ECO:0007669"/>
    <property type="project" value="TreeGrafter"/>
</dbReference>
<evidence type="ECO:0000313" key="11">
    <source>
        <dbReference type="Proteomes" id="UP000216446"/>
    </source>
</evidence>
<dbReference type="FunCoup" id="A0A259U2F8">
    <property type="interactions" value="552"/>
</dbReference>
<dbReference type="Gene3D" id="3.10.310.10">
    <property type="entry name" value="Diaminopimelate Epimerase, Chain A, domain 1"/>
    <property type="match status" value="2"/>
</dbReference>
<dbReference type="AlphaFoldDB" id="A0A259U2F8"/>
<comment type="caution">
    <text evidence="10">The sequence shown here is derived from an EMBL/GenBank/DDBJ whole genome shotgun (WGS) entry which is preliminary data.</text>
</comment>
<organism evidence="10 11">
    <name type="scientific">Rubricoccus marinus</name>
    <dbReference type="NCBI Taxonomy" id="716817"/>
    <lineage>
        <taxon>Bacteria</taxon>
        <taxon>Pseudomonadati</taxon>
        <taxon>Rhodothermota</taxon>
        <taxon>Rhodothermia</taxon>
        <taxon>Rhodothermales</taxon>
        <taxon>Rubricoccaceae</taxon>
        <taxon>Rubricoccus</taxon>
    </lineage>
</organism>
<evidence type="ECO:0000256" key="5">
    <source>
        <dbReference type="ARBA" id="ARBA00023154"/>
    </source>
</evidence>
<reference evidence="10 11" key="1">
    <citation type="submission" date="2016-11" db="EMBL/GenBank/DDBJ databases">
        <title>Study of marine rhodopsin-containing bacteria.</title>
        <authorList>
            <person name="Yoshizawa S."/>
            <person name="Kumagai Y."/>
            <person name="Kogure K."/>
        </authorList>
    </citation>
    <scope>NUCLEOTIDE SEQUENCE [LARGE SCALE GENOMIC DNA]</scope>
    <source>
        <strain evidence="10 11">SG-29</strain>
    </source>
</reference>
<dbReference type="NCBIfam" id="TIGR00652">
    <property type="entry name" value="DapF"/>
    <property type="match status" value="1"/>
</dbReference>
<keyword evidence="8" id="KW-0963">Cytoplasm</keyword>
<comment type="similarity">
    <text evidence="2 8">Belongs to the diaminopimelate epimerase family.</text>
</comment>
<sequence length="306" mass="31892">MIQRQPLIVPFTKMNGAGNDFVVLDNRFLRFSEAELEALARRVCPRWTGVGADGLLALDPPEAASGDGAAEGDASGGTDFRMRYRNADGSLATMCGNGARCLARFAARAGLGRDTPEGTRLAFMTDGGRYTARVTPEADAPASVMLDVPSPRGFGASGATSDLGDVHQIWTGTEHAVVFVEDVDAAPVATEGERLRHDPAFAPAGTNVNFVQRAAASGARGERIRVRTFEKGVEAETLACGTGAMAAALVARLAGGVDADSIAVEMPGGTLGVGFQVVDGEVRGLTLSGPAEFVYEGTLEWWGGEE</sequence>
<comment type="caution">
    <text evidence="8">Lacks conserved residue(s) required for the propagation of feature annotation.</text>
</comment>
<dbReference type="PANTHER" id="PTHR31689:SF0">
    <property type="entry name" value="DIAMINOPIMELATE EPIMERASE"/>
    <property type="match status" value="1"/>
</dbReference>
<protein>
    <recommendedName>
        <fullName evidence="3 8">Diaminopimelate epimerase</fullName>
        <shortName evidence="8">DAP epimerase</shortName>
        <ecNumber evidence="3 8">5.1.1.7</ecNumber>
    </recommendedName>
    <alternativeName>
        <fullName evidence="8">PLP-independent amino acid racemase</fullName>
    </alternativeName>
</protein>
<dbReference type="OrthoDB" id="9805408at2"/>
<dbReference type="Proteomes" id="UP000216446">
    <property type="component" value="Unassembled WGS sequence"/>
</dbReference>
<feature type="site" description="Could be important to modulate the pK values of the two catalytic cysteine residues" evidence="8">
    <location>
        <position position="175"/>
    </location>
</feature>
<evidence type="ECO:0000256" key="4">
    <source>
        <dbReference type="ARBA" id="ARBA00022605"/>
    </source>
</evidence>
<feature type="active site" description="Proton acceptor" evidence="8">
    <location>
        <position position="240"/>
    </location>
</feature>
<feature type="active site" description="Proton donor" evidence="8">
    <location>
        <position position="95"/>
    </location>
</feature>
<evidence type="ECO:0000313" key="10">
    <source>
        <dbReference type="EMBL" id="OZC04126.1"/>
    </source>
</evidence>
<evidence type="ECO:0000256" key="6">
    <source>
        <dbReference type="ARBA" id="ARBA00023235"/>
    </source>
</evidence>
<feature type="active site" evidence="9">
    <location>
        <position position="95"/>
    </location>
</feature>
<dbReference type="GO" id="GO:0009089">
    <property type="term" value="P:lysine biosynthetic process via diaminopimelate"/>
    <property type="evidence" value="ECO:0007669"/>
    <property type="project" value="UniProtKB-UniRule"/>
</dbReference>
<name>A0A259U2F8_9BACT</name>
<dbReference type="UniPathway" id="UPA00034">
    <property type="reaction ID" value="UER00025"/>
</dbReference>
<accession>A0A259U2F8</accession>
<dbReference type="Pfam" id="PF01678">
    <property type="entry name" value="DAP_epimerase"/>
    <property type="match status" value="2"/>
</dbReference>
<feature type="binding site" evidence="8">
    <location>
        <position position="207"/>
    </location>
    <ligand>
        <name>substrate</name>
    </ligand>
</feature>
<feature type="binding site" evidence="8">
    <location>
        <position position="86"/>
    </location>
    <ligand>
        <name>substrate</name>
    </ligand>
</feature>
<evidence type="ECO:0000256" key="8">
    <source>
        <dbReference type="HAMAP-Rule" id="MF_00197"/>
    </source>
</evidence>
<dbReference type="EC" id="5.1.1.7" evidence="3 8"/>
<comment type="subcellular location">
    <subcellularLocation>
        <location evidence="8">Cytoplasm</location>
    </subcellularLocation>
</comment>
<feature type="binding site" evidence="8">
    <location>
        <begin position="96"/>
        <end position="97"/>
    </location>
    <ligand>
        <name>substrate</name>
    </ligand>
</feature>
<proteinExistence type="inferred from homology"/>
<dbReference type="PROSITE" id="PS01326">
    <property type="entry name" value="DAP_EPIMERASE"/>
    <property type="match status" value="1"/>
</dbReference>
<feature type="binding site" evidence="8">
    <location>
        <position position="19"/>
    </location>
    <ligand>
        <name>substrate</name>
    </ligand>
</feature>
<evidence type="ECO:0000256" key="3">
    <source>
        <dbReference type="ARBA" id="ARBA00013080"/>
    </source>
</evidence>
<keyword evidence="6 8" id="KW-0413">Isomerase</keyword>
<dbReference type="InterPro" id="IPR001653">
    <property type="entry name" value="DAP_epimerase_DapF"/>
</dbReference>